<protein>
    <submittedName>
        <fullName evidence="1">Uncharacterized protein</fullName>
    </submittedName>
</protein>
<dbReference type="AlphaFoldDB" id="A0A285PVT2"/>
<name>A0A285PVT2_9FIRM</name>
<accession>A0A285PVT2</accession>
<dbReference type="KEGG" id="ehl:EHLA_3205"/>
<dbReference type="RefSeq" id="WP_096241420.1">
    <property type="nucleotide sequence ID" value="NZ_LT907978.1"/>
</dbReference>
<gene>
    <name evidence="1" type="ORF">EHLA_3205</name>
</gene>
<keyword evidence="2" id="KW-1185">Reference proteome</keyword>
<dbReference type="Proteomes" id="UP000217549">
    <property type="component" value="Chromosome I"/>
</dbReference>
<dbReference type="EMBL" id="LT907978">
    <property type="protein sequence ID" value="SOB73753.1"/>
    <property type="molecule type" value="Genomic_DNA"/>
</dbReference>
<proteinExistence type="predicted"/>
<reference evidence="2" key="1">
    <citation type="submission" date="2017-09" db="EMBL/GenBank/DDBJ databases">
        <authorList>
            <person name="Shetty A S."/>
        </authorList>
    </citation>
    <scope>NUCLEOTIDE SEQUENCE [LARGE SCALE GENOMIC DNA]</scope>
</reference>
<organism evidence="1 2">
    <name type="scientific">Anaerobutyricum hallii</name>
    <dbReference type="NCBI Taxonomy" id="39488"/>
    <lineage>
        <taxon>Bacteria</taxon>
        <taxon>Bacillati</taxon>
        <taxon>Bacillota</taxon>
        <taxon>Clostridia</taxon>
        <taxon>Lachnospirales</taxon>
        <taxon>Lachnospiraceae</taxon>
        <taxon>Anaerobutyricum</taxon>
    </lineage>
</organism>
<evidence type="ECO:0000313" key="2">
    <source>
        <dbReference type="Proteomes" id="UP000217549"/>
    </source>
</evidence>
<evidence type="ECO:0000313" key="1">
    <source>
        <dbReference type="EMBL" id="SOB73753.1"/>
    </source>
</evidence>
<sequence>MKKREIPVMNLGISLIILIFMNVCLAAFAVLSLQNALSDYALTKKTAAHTTQYYKAVNKVQEQLAQKNTELEKQWTQKKTAKQKEIGQKEIGKNRTAQKTVKQKLVILPEINIIESVSKRQQLVVTLHLDKTGIVPQYYIKKWQLCSPEDWQADESLDVMKSIE</sequence>